<dbReference type="AlphaFoldDB" id="A0A841L829"/>
<dbReference type="GO" id="GO:0046653">
    <property type="term" value="P:tetrahydrofolate metabolic process"/>
    <property type="evidence" value="ECO:0007669"/>
    <property type="project" value="TreeGrafter"/>
</dbReference>
<dbReference type="EMBL" id="JACHEN010000041">
    <property type="protein sequence ID" value="MBB6218549.1"/>
    <property type="molecule type" value="Genomic_DNA"/>
</dbReference>
<keyword evidence="2" id="KW-0479">Metal-binding</keyword>
<dbReference type="CDD" id="cd02070">
    <property type="entry name" value="corrinoid_protein_B12-BD"/>
    <property type="match status" value="1"/>
</dbReference>
<dbReference type="Gene3D" id="1.10.1240.10">
    <property type="entry name" value="Methionine synthase domain"/>
    <property type="match status" value="1"/>
</dbReference>
<reference evidence="6 7" key="1">
    <citation type="submission" date="2020-08" db="EMBL/GenBank/DDBJ databases">
        <title>Genomic Encyclopedia of Type Strains, Phase IV (KMG-IV): sequencing the most valuable type-strain genomes for metagenomic binning, comparative biology and taxonomic classification.</title>
        <authorList>
            <person name="Goeker M."/>
        </authorList>
    </citation>
    <scope>NUCLEOTIDE SEQUENCE [LARGE SCALE GENOMIC DNA]</scope>
    <source>
        <strain evidence="6 7">DSM 103526</strain>
    </source>
</reference>
<dbReference type="Proteomes" id="UP000579281">
    <property type="component" value="Unassembled WGS sequence"/>
</dbReference>
<name>A0A841L829_9FIRM</name>
<evidence type="ECO:0000256" key="3">
    <source>
        <dbReference type="ARBA" id="ARBA00023285"/>
    </source>
</evidence>
<dbReference type="SUPFAM" id="SSF47644">
    <property type="entry name" value="Methionine synthase domain"/>
    <property type="match status" value="1"/>
</dbReference>
<dbReference type="PROSITE" id="PS51332">
    <property type="entry name" value="B12_BINDING"/>
    <property type="match status" value="1"/>
</dbReference>
<evidence type="ECO:0000259" key="5">
    <source>
        <dbReference type="PROSITE" id="PS51337"/>
    </source>
</evidence>
<sequence>MNKETILKEIRESLVEMEEEKVVELCEKTLELNIPAYETITNGLIPGMDEVSRLYEEEEYFLPEVLVCSDVMNAGLDIVKPHLDKSSMQEPIKVVMGVVEGDTHDIGKNLVRIMMEASGMEVHDLGRDVPLEKFIEKAEEVNADLIGMSTLMTTTMDGMKTVIDRLSERNIRNKYKILVGGGPISQNFADRIGADLYTKDASEAVRRVKEIFRRA</sequence>
<dbReference type="SMART" id="SM01018">
    <property type="entry name" value="B12-binding_2"/>
    <property type="match status" value="1"/>
</dbReference>
<dbReference type="NCBIfam" id="TIGR02370">
    <property type="entry name" value="pyl_corrinoid"/>
    <property type="match status" value="1"/>
</dbReference>
<feature type="domain" description="B12-binding N-terminal" evidence="5">
    <location>
        <begin position="1"/>
        <end position="91"/>
    </location>
</feature>
<dbReference type="InterPro" id="IPR006158">
    <property type="entry name" value="Cobalamin-bd"/>
</dbReference>
<evidence type="ECO:0000313" key="6">
    <source>
        <dbReference type="EMBL" id="MBB6218549.1"/>
    </source>
</evidence>
<feature type="domain" description="B12-binding" evidence="4">
    <location>
        <begin position="91"/>
        <end position="215"/>
    </location>
</feature>
<dbReference type="InterPro" id="IPR036594">
    <property type="entry name" value="Meth_synthase_dom"/>
</dbReference>
<dbReference type="GO" id="GO:0050667">
    <property type="term" value="P:homocysteine metabolic process"/>
    <property type="evidence" value="ECO:0007669"/>
    <property type="project" value="TreeGrafter"/>
</dbReference>
<dbReference type="PANTHER" id="PTHR45833:SF1">
    <property type="entry name" value="METHIONINE SYNTHASE"/>
    <property type="match status" value="1"/>
</dbReference>
<dbReference type="SUPFAM" id="SSF52242">
    <property type="entry name" value="Cobalamin (vitamin B12)-binding domain"/>
    <property type="match status" value="1"/>
</dbReference>
<accession>A0A841L829</accession>
<dbReference type="RefSeq" id="WP_184313119.1">
    <property type="nucleotide sequence ID" value="NZ_JACHEN010000041.1"/>
</dbReference>
<dbReference type="InterPro" id="IPR003759">
    <property type="entry name" value="Cbl-bd_cap"/>
</dbReference>
<dbReference type="FunFam" id="3.40.50.280:FF:000003">
    <property type="entry name" value="Dimethylamine methyltransferase corrinoid protein"/>
    <property type="match status" value="1"/>
</dbReference>
<dbReference type="GO" id="GO:0031419">
    <property type="term" value="F:cobalamin binding"/>
    <property type="evidence" value="ECO:0007669"/>
    <property type="project" value="InterPro"/>
</dbReference>
<dbReference type="GO" id="GO:0008705">
    <property type="term" value="F:methionine synthase activity"/>
    <property type="evidence" value="ECO:0007669"/>
    <property type="project" value="TreeGrafter"/>
</dbReference>
<dbReference type="PANTHER" id="PTHR45833">
    <property type="entry name" value="METHIONINE SYNTHASE"/>
    <property type="match status" value="1"/>
</dbReference>
<comment type="similarity">
    <text evidence="1">Belongs to the methylamine corrinoid protein family.</text>
</comment>
<gene>
    <name evidence="6" type="ORF">HNQ80_004723</name>
</gene>
<dbReference type="Pfam" id="PF02607">
    <property type="entry name" value="B12-binding_2"/>
    <property type="match status" value="1"/>
</dbReference>
<evidence type="ECO:0000259" key="4">
    <source>
        <dbReference type="PROSITE" id="PS51332"/>
    </source>
</evidence>
<evidence type="ECO:0000256" key="2">
    <source>
        <dbReference type="ARBA" id="ARBA00022723"/>
    </source>
</evidence>
<evidence type="ECO:0000256" key="1">
    <source>
        <dbReference type="ARBA" id="ARBA00010854"/>
    </source>
</evidence>
<evidence type="ECO:0000313" key="7">
    <source>
        <dbReference type="Proteomes" id="UP000579281"/>
    </source>
</evidence>
<dbReference type="Pfam" id="PF02310">
    <property type="entry name" value="B12-binding"/>
    <property type="match status" value="1"/>
</dbReference>
<dbReference type="InterPro" id="IPR036724">
    <property type="entry name" value="Cobalamin-bd_sf"/>
</dbReference>
<dbReference type="GO" id="GO:0005829">
    <property type="term" value="C:cytosol"/>
    <property type="evidence" value="ECO:0007669"/>
    <property type="project" value="TreeGrafter"/>
</dbReference>
<dbReference type="GO" id="GO:0015948">
    <property type="term" value="P:methanogenesis"/>
    <property type="evidence" value="ECO:0007669"/>
    <property type="project" value="InterPro"/>
</dbReference>
<dbReference type="PROSITE" id="PS51337">
    <property type="entry name" value="B12_BINDING_NTER"/>
    <property type="match status" value="1"/>
</dbReference>
<organism evidence="6 7">
    <name type="scientific">Anaerosolibacter carboniphilus</name>
    <dbReference type="NCBI Taxonomy" id="1417629"/>
    <lineage>
        <taxon>Bacteria</taxon>
        <taxon>Bacillati</taxon>
        <taxon>Bacillota</taxon>
        <taxon>Clostridia</taxon>
        <taxon>Peptostreptococcales</taxon>
        <taxon>Thermotaleaceae</taxon>
        <taxon>Anaerosolibacter</taxon>
    </lineage>
</organism>
<dbReference type="Gene3D" id="3.40.50.280">
    <property type="entry name" value="Cobalamin-binding domain"/>
    <property type="match status" value="1"/>
</dbReference>
<dbReference type="GO" id="GO:0050897">
    <property type="term" value="F:cobalt ion binding"/>
    <property type="evidence" value="ECO:0007669"/>
    <property type="project" value="InterPro"/>
</dbReference>
<dbReference type="InterPro" id="IPR012741">
    <property type="entry name" value="Corrinoid_p"/>
</dbReference>
<protein>
    <submittedName>
        <fullName evidence="6">Dimethylamine corrinoid protein</fullName>
    </submittedName>
</protein>
<comment type="caution">
    <text evidence="6">The sequence shown here is derived from an EMBL/GenBank/DDBJ whole genome shotgun (WGS) entry which is preliminary data.</text>
</comment>
<keyword evidence="7" id="KW-1185">Reference proteome</keyword>
<dbReference type="InterPro" id="IPR050554">
    <property type="entry name" value="Met_Synthase/Corrinoid"/>
</dbReference>
<proteinExistence type="inferred from homology"/>
<keyword evidence="3" id="KW-0170">Cobalt</keyword>